<accession>A0ABS2QYU8</accession>
<gene>
    <name evidence="2" type="ORF">JOC83_003017</name>
</gene>
<keyword evidence="3" id="KW-1185">Reference proteome</keyword>
<name>A0ABS2QYU8_9BACI</name>
<evidence type="ECO:0000313" key="3">
    <source>
        <dbReference type="Proteomes" id="UP000809829"/>
    </source>
</evidence>
<dbReference type="Proteomes" id="UP000809829">
    <property type="component" value="Unassembled WGS sequence"/>
</dbReference>
<feature type="transmembrane region" description="Helical" evidence="1">
    <location>
        <begin position="6"/>
        <end position="28"/>
    </location>
</feature>
<evidence type="ECO:0000313" key="2">
    <source>
        <dbReference type="EMBL" id="MBM7704167.1"/>
    </source>
</evidence>
<proteinExistence type="predicted"/>
<organism evidence="2 3">
    <name type="scientific">Priestia iocasae</name>
    <dbReference type="NCBI Taxonomy" id="2291674"/>
    <lineage>
        <taxon>Bacteria</taxon>
        <taxon>Bacillati</taxon>
        <taxon>Bacillota</taxon>
        <taxon>Bacilli</taxon>
        <taxon>Bacillales</taxon>
        <taxon>Bacillaceae</taxon>
        <taxon>Priestia</taxon>
    </lineage>
</organism>
<sequence>MRILLYGFVLVNIVGLLYWITTMVIDLFK</sequence>
<protein>
    <submittedName>
        <fullName evidence="2">Uncharacterized protein</fullName>
    </submittedName>
</protein>
<evidence type="ECO:0000256" key="1">
    <source>
        <dbReference type="SAM" id="Phobius"/>
    </source>
</evidence>
<dbReference type="EMBL" id="JAFBFC010000005">
    <property type="protein sequence ID" value="MBM7704167.1"/>
    <property type="molecule type" value="Genomic_DNA"/>
</dbReference>
<reference evidence="2 3" key="1">
    <citation type="submission" date="2021-01" db="EMBL/GenBank/DDBJ databases">
        <title>Genomic Encyclopedia of Type Strains, Phase IV (KMG-IV): sequencing the most valuable type-strain genomes for metagenomic binning, comparative biology and taxonomic classification.</title>
        <authorList>
            <person name="Goeker M."/>
        </authorList>
    </citation>
    <scope>NUCLEOTIDE SEQUENCE [LARGE SCALE GENOMIC DNA]</scope>
    <source>
        <strain evidence="2 3">DSM 104297</strain>
    </source>
</reference>
<comment type="caution">
    <text evidence="2">The sequence shown here is derived from an EMBL/GenBank/DDBJ whole genome shotgun (WGS) entry which is preliminary data.</text>
</comment>
<keyword evidence="1" id="KW-1133">Transmembrane helix</keyword>
<keyword evidence="1" id="KW-0472">Membrane</keyword>
<keyword evidence="1" id="KW-0812">Transmembrane</keyword>